<protein>
    <recommendedName>
        <fullName evidence="3">Phosphoglycerate mutase</fullName>
    </recommendedName>
</protein>
<dbReference type="PANTHER" id="PTHR48100:SF1">
    <property type="entry name" value="HISTIDINE PHOSPHATASE FAMILY PROTEIN-RELATED"/>
    <property type="match status" value="1"/>
</dbReference>
<dbReference type="SMART" id="SM00855">
    <property type="entry name" value="PGAM"/>
    <property type="match status" value="1"/>
</dbReference>
<dbReference type="Pfam" id="PF00300">
    <property type="entry name" value="His_Phos_1"/>
    <property type="match status" value="1"/>
</dbReference>
<dbReference type="EMBL" id="MGHF01000029">
    <property type="protein sequence ID" value="OGM62101.1"/>
    <property type="molecule type" value="Genomic_DNA"/>
</dbReference>
<accession>A0A1F8BDG4</accession>
<name>A0A1F8BDG4_9BACT</name>
<comment type="caution">
    <text evidence="1">The sequence shown here is derived from an EMBL/GenBank/DDBJ whole genome shotgun (WGS) entry which is preliminary data.</text>
</comment>
<evidence type="ECO:0000313" key="1">
    <source>
        <dbReference type="EMBL" id="OGM62101.1"/>
    </source>
</evidence>
<dbReference type="InterPro" id="IPR029033">
    <property type="entry name" value="His_PPase_superfam"/>
</dbReference>
<sequence length="157" mass="17864">MIFYLFRHGDTYCSKYGYPYGKQIESAEIIHDGVSQAKEIAAKLDKEEVGVIYSSPIKRCVQTVEIIKKEVPAIEVVFSQRLEEEKVSRGLENLKDLTQRIKAFLDEIKTVESEKVGVCSHGWPLAVIIAILKKRNILKFDLSNYPKCGELVLIDTE</sequence>
<dbReference type="InterPro" id="IPR050275">
    <property type="entry name" value="PGM_Phosphatase"/>
</dbReference>
<dbReference type="Proteomes" id="UP000177082">
    <property type="component" value="Unassembled WGS sequence"/>
</dbReference>
<dbReference type="InterPro" id="IPR013078">
    <property type="entry name" value="His_Pase_superF_clade-1"/>
</dbReference>
<organism evidence="1 2">
    <name type="scientific">Candidatus Woesebacteria bacterium RIFCSPLOWO2_01_FULL_39_21</name>
    <dbReference type="NCBI Taxonomy" id="1802519"/>
    <lineage>
        <taxon>Bacteria</taxon>
        <taxon>Candidatus Woeseibacteriota</taxon>
    </lineage>
</organism>
<dbReference type="GO" id="GO:0005737">
    <property type="term" value="C:cytoplasm"/>
    <property type="evidence" value="ECO:0007669"/>
    <property type="project" value="TreeGrafter"/>
</dbReference>
<dbReference type="PANTHER" id="PTHR48100">
    <property type="entry name" value="BROAD-SPECIFICITY PHOSPHATASE YOR283W-RELATED"/>
    <property type="match status" value="1"/>
</dbReference>
<proteinExistence type="predicted"/>
<reference evidence="1 2" key="1">
    <citation type="journal article" date="2016" name="Nat. Commun.">
        <title>Thousands of microbial genomes shed light on interconnected biogeochemical processes in an aquifer system.</title>
        <authorList>
            <person name="Anantharaman K."/>
            <person name="Brown C.T."/>
            <person name="Hug L.A."/>
            <person name="Sharon I."/>
            <person name="Castelle C.J."/>
            <person name="Probst A.J."/>
            <person name="Thomas B.C."/>
            <person name="Singh A."/>
            <person name="Wilkins M.J."/>
            <person name="Karaoz U."/>
            <person name="Brodie E.L."/>
            <person name="Williams K.H."/>
            <person name="Hubbard S.S."/>
            <person name="Banfield J.F."/>
        </authorList>
    </citation>
    <scope>NUCLEOTIDE SEQUENCE [LARGE SCALE GENOMIC DNA]</scope>
</reference>
<dbReference type="Gene3D" id="3.40.50.1240">
    <property type="entry name" value="Phosphoglycerate mutase-like"/>
    <property type="match status" value="2"/>
</dbReference>
<dbReference type="GO" id="GO:0016791">
    <property type="term" value="F:phosphatase activity"/>
    <property type="evidence" value="ECO:0007669"/>
    <property type="project" value="TreeGrafter"/>
</dbReference>
<dbReference type="AlphaFoldDB" id="A0A1F8BDG4"/>
<evidence type="ECO:0000313" key="2">
    <source>
        <dbReference type="Proteomes" id="UP000177082"/>
    </source>
</evidence>
<dbReference type="SUPFAM" id="SSF53254">
    <property type="entry name" value="Phosphoglycerate mutase-like"/>
    <property type="match status" value="1"/>
</dbReference>
<evidence type="ECO:0008006" key="3">
    <source>
        <dbReference type="Google" id="ProtNLM"/>
    </source>
</evidence>
<gene>
    <name evidence="1" type="ORF">A2961_05000</name>
</gene>
<dbReference type="CDD" id="cd07067">
    <property type="entry name" value="HP_PGM_like"/>
    <property type="match status" value="1"/>
</dbReference>
<dbReference type="STRING" id="1802519.A2961_05000"/>